<evidence type="ECO:0000313" key="2">
    <source>
        <dbReference type="Proteomes" id="UP000051673"/>
    </source>
</evidence>
<dbReference type="STRING" id="1620.IV67_GL000121"/>
<protein>
    <submittedName>
        <fullName evidence="1">Uncharacterized protein</fullName>
    </submittedName>
</protein>
<accession>A0A0R2JP34</accession>
<dbReference type="Gene3D" id="3.40.390.10">
    <property type="entry name" value="Collagenase (Catalytic Domain)"/>
    <property type="match status" value="1"/>
</dbReference>
<dbReference type="EMBL" id="JQCD01000024">
    <property type="protein sequence ID" value="KRN76620.1"/>
    <property type="molecule type" value="Genomic_DNA"/>
</dbReference>
<name>A0A0R2JP34_9LACO</name>
<organism evidence="1 2">
    <name type="scientific">Weissella minor</name>
    <dbReference type="NCBI Taxonomy" id="1620"/>
    <lineage>
        <taxon>Bacteria</taxon>
        <taxon>Bacillati</taxon>
        <taxon>Bacillota</taxon>
        <taxon>Bacilli</taxon>
        <taxon>Lactobacillales</taxon>
        <taxon>Lactobacillaceae</taxon>
        <taxon>Weissella</taxon>
    </lineage>
</organism>
<dbReference type="SUPFAM" id="SSF55486">
    <property type="entry name" value="Metalloproteases ('zincins'), catalytic domain"/>
    <property type="match status" value="1"/>
</dbReference>
<reference evidence="1 2" key="1">
    <citation type="journal article" date="2015" name="Genome Announc.">
        <title>Expanding the biotechnology potential of lactobacilli through comparative genomics of 213 strains and associated genera.</title>
        <authorList>
            <person name="Sun Z."/>
            <person name="Harris H.M."/>
            <person name="McCann A."/>
            <person name="Guo C."/>
            <person name="Argimon S."/>
            <person name="Zhang W."/>
            <person name="Yang X."/>
            <person name="Jeffery I.B."/>
            <person name="Cooney J.C."/>
            <person name="Kagawa T.F."/>
            <person name="Liu W."/>
            <person name="Song Y."/>
            <person name="Salvetti E."/>
            <person name="Wrobel A."/>
            <person name="Rasinkangas P."/>
            <person name="Parkhill J."/>
            <person name="Rea M.C."/>
            <person name="O'Sullivan O."/>
            <person name="Ritari J."/>
            <person name="Douillard F.P."/>
            <person name="Paul Ross R."/>
            <person name="Yang R."/>
            <person name="Briner A.E."/>
            <person name="Felis G.E."/>
            <person name="de Vos W.M."/>
            <person name="Barrangou R."/>
            <person name="Klaenhammer T.R."/>
            <person name="Caufield P.W."/>
            <person name="Cui Y."/>
            <person name="Zhang H."/>
            <person name="O'Toole P.W."/>
        </authorList>
    </citation>
    <scope>NUCLEOTIDE SEQUENCE [LARGE SCALE GENOMIC DNA]</scope>
    <source>
        <strain evidence="1 2">DSM 20014</strain>
    </source>
</reference>
<comment type="caution">
    <text evidence="1">The sequence shown here is derived from an EMBL/GenBank/DDBJ whole genome shotgun (WGS) entry which is preliminary data.</text>
</comment>
<keyword evidence="2" id="KW-1185">Reference proteome</keyword>
<dbReference type="Proteomes" id="UP000051673">
    <property type="component" value="Unassembled WGS sequence"/>
</dbReference>
<gene>
    <name evidence="1" type="ORF">IV67_GL000121</name>
</gene>
<dbReference type="AlphaFoldDB" id="A0A0R2JP34"/>
<dbReference type="PATRIC" id="fig|1620.3.peg.126"/>
<dbReference type="GO" id="GO:0008237">
    <property type="term" value="F:metallopeptidase activity"/>
    <property type="evidence" value="ECO:0007669"/>
    <property type="project" value="InterPro"/>
</dbReference>
<dbReference type="OrthoDB" id="2270604at2"/>
<evidence type="ECO:0000313" key="1">
    <source>
        <dbReference type="EMBL" id="KRN76620.1"/>
    </source>
</evidence>
<sequence length="357" mass="39744">MTLYANTLAFSRADGSIDDSIYTDAELKQLTTIAYGDQFNGNANFERVYTERVYKNGTSKYSNLVGADGVLKLYNDSKMLPKAAESAVADFWNHVAGEEVVRFVNVVENSDEVIHDVAGDNGVLGAQTYNGNGLIMYPDSWHIDHLTAEQQENYHMATVIHEIGHALGIPHLGGGNDGTNAANAVRFGNEVMGPWSILDHPDGIQNTLVDAAALAIAALTWRKPRKLATWIFSDNASEKYVIYKNRGVKTNLSMKPSVKNDWGVKFDWNLIQSPIVTYRTIAKNYNLYQFEPEQIDGKTYSVAKQVGYTGNPNQYRIGMTIKILAVYPTDDPRVRVVRFKDGDEELTMYEAALDQPV</sequence>
<proteinExistence type="predicted"/>
<dbReference type="RefSeq" id="WP_057787155.1">
    <property type="nucleotide sequence ID" value="NZ_JQCD01000024.1"/>
</dbReference>
<dbReference type="InterPro" id="IPR024079">
    <property type="entry name" value="MetalloPept_cat_dom_sf"/>
</dbReference>